<sequence>MSTLSITTKYIVSRIKGHDFAKKPLIIGINGPQGSGKSYLTNQLTNYLRETFPRFNTVQFSMDDLYLTRQDQDKLNNSTDNPLLKGRGLPGTHDLPALYEIFDKATRNYKGNWEEIRIPQYDKSRFNGQGDRSGYTVVDSPIDIIIFEGWFNGYANHANDILRLRYLTSEVSGVLQLSKMYHLEEINANLSGYQDIWTYFDVFITLKTNDVKNVYAWRLQQEHESILKNGSGMTDEEVTQFVNRYMPVYLLYYDDLCEHGLKGCDYNLIISIDLNRQVIP</sequence>
<dbReference type="EMBL" id="QLNQ01000018">
    <property type="protein sequence ID" value="RCK65983.1"/>
    <property type="molecule type" value="Genomic_DNA"/>
</dbReference>
<reference evidence="1 2" key="1">
    <citation type="submission" date="2018-06" db="EMBL/GenBank/DDBJ databases">
        <title>Whole genome sequencing of Candida tropicalis (genome annotated by CSBL at Korea University).</title>
        <authorList>
            <person name="Ahn J."/>
        </authorList>
    </citation>
    <scope>NUCLEOTIDE SEQUENCE [LARGE SCALE GENOMIC DNA]</scope>
    <source>
        <strain evidence="1 2">ATCC 20962</strain>
    </source>
</reference>
<gene>
    <name evidence="1" type="primary">TDA10</name>
    <name evidence="1" type="ORF">Cantr_01760</name>
</gene>
<dbReference type="Proteomes" id="UP000253472">
    <property type="component" value="Unassembled WGS sequence"/>
</dbReference>
<keyword evidence="1" id="KW-0418">Kinase</keyword>
<dbReference type="SUPFAM" id="SSF52540">
    <property type="entry name" value="P-loop containing nucleoside triphosphate hydrolases"/>
    <property type="match status" value="1"/>
</dbReference>
<keyword evidence="1" id="KW-0808">Transferase</keyword>
<dbReference type="STRING" id="5486.A0A367YJC3"/>
<protein>
    <submittedName>
        <fullName evidence="1">Putative ATP-dependent kinase TDA10</fullName>
    </submittedName>
</protein>
<dbReference type="OrthoDB" id="347435at2759"/>
<dbReference type="AlphaFoldDB" id="A0A367YJC3"/>
<dbReference type="Gene3D" id="3.40.50.300">
    <property type="entry name" value="P-loop containing nucleotide triphosphate hydrolases"/>
    <property type="match status" value="1"/>
</dbReference>
<comment type="caution">
    <text evidence="1">The sequence shown here is derived from an EMBL/GenBank/DDBJ whole genome shotgun (WGS) entry which is preliminary data.</text>
</comment>
<evidence type="ECO:0000313" key="2">
    <source>
        <dbReference type="Proteomes" id="UP000253472"/>
    </source>
</evidence>
<name>A0A367YJC3_9ASCO</name>
<dbReference type="GO" id="GO:0016301">
    <property type="term" value="F:kinase activity"/>
    <property type="evidence" value="ECO:0007669"/>
    <property type="project" value="UniProtKB-KW"/>
</dbReference>
<accession>A0A367YJC3</accession>
<dbReference type="PANTHER" id="PTHR10285">
    <property type="entry name" value="URIDINE KINASE"/>
    <property type="match status" value="1"/>
</dbReference>
<proteinExistence type="predicted"/>
<organism evidence="1 2">
    <name type="scientific">Candida viswanathii</name>
    <dbReference type="NCBI Taxonomy" id="5486"/>
    <lineage>
        <taxon>Eukaryota</taxon>
        <taxon>Fungi</taxon>
        <taxon>Dikarya</taxon>
        <taxon>Ascomycota</taxon>
        <taxon>Saccharomycotina</taxon>
        <taxon>Pichiomycetes</taxon>
        <taxon>Debaryomycetaceae</taxon>
        <taxon>Candida/Lodderomyces clade</taxon>
        <taxon>Candida</taxon>
    </lineage>
</organism>
<keyword evidence="2" id="KW-1185">Reference proteome</keyword>
<dbReference type="InterPro" id="IPR027417">
    <property type="entry name" value="P-loop_NTPase"/>
</dbReference>
<evidence type="ECO:0000313" key="1">
    <source>
        <dbReference type="EMBL" id="RCK65983.1"/>
    </source>
</evidence>